<feature type="non-terminal residue" evidence="1">
    <location>
        <position position="84"/>
    </location>
</feature>
<dbReference type="Gene3D" id="1.10.150.240">
    <property type="entry name" value="Putative phosphatase, domain 2"/>
    <property type="match status" value="1"/>
</dbReference>
<reference evidence="1" key="1">
    <citation type="submission" date="2018-05" db="EMBL/GenBank/DDBJ databases">
        <authorList>
            <person name="Lanie J.A."/>
            <person name="Ng W.-L."/>
            <person name="Kazmierczak K.M."/>
            <person name="Andrzejewski T.M."/>
            <person name="Davidsen T.M."/>
            <person name="Wayne K.J."/>
            <person name="Tettelin H."/>
            <person name="Glass J.I."/>
            <person name="Rusch D."/>
            <person name="Podicherti R."/>
            <person name="Tsui H.-C.T."/>
            <person name="Winkler M.E."/>
        </authorList>
    </citation>
    <scope>NUCLEOTIDE SEQUENCE</scope>
</reference>
<dbReference type="AlphaFoldDB" id="A0A381ZUF4"/>
<organism evidence="1">
    <name type="scientific">marine metagenome</name>
    <dbReference type="NCBI Taxonomy" id="408172"/>
    <lineage>
        <taxon>unclassified sequences</taxon>
        <taxon>metagenomes</taxon>
        <taxon>ecological metagenomes</taxon>
    </lineage>
</organism>
<proteinExistence type="predicted"/>
<dbReference type="Gene3D" id="3.40.50.1000">
    <property type="entry name" value="HAD superfamily/HAD-like"/>
    <property type="match status" value="1"/>
</dbReference>
<dbReference type="EMBL" id="UINC01022691">
    <property type="protein sequence ID" value="SVA92829.1"/>
    <property type="molecule type" value="Genomic_DNA"/>
</dbReference>
<accession>A0A381ZUF4</accession>
<protein>
    <submittedName>
        <fullName evidence="1">Uncharacterized protein</fullName>
    </submittedName>
</protein>
<sequence>MDGVVLDTEPLYTKAEIRLFGEYGVIIPEEDWPLFRGCTERDFFDLSMKRYHITEDRHIFMEKGREYVRDEFKKSLAFMPGFHK</sequence>
<dbReference type="InterPro" id="IPR023214">
    <property type="entry name" value="HAD_sf"/>
</dbReference>
<dbReference type="InterPro" id="IPR036412">
    <property type="entry name" value="HAD-like_sf"/>
</dbReference>
<name>A0A381ZUF4_9ZZZZ</name>
<dbReference type="InterPro" id="IPR023198">
    <property type="entry name" value="PGP-like_dom2"/>
</dbReference>
<dbReference type="SUPFAM" id="SSF56784">
    <property type="entry name" value="HAD-like"/>
    <property type="match status" value="1"/>
</dbReference>
<evidence type="ECO:0000313" key="1">
    <source>
        <dbReference type="EMBL" id="SVA92829.1"/>
    </source>
</evidence>
<gene>
    <name evidence="1" type="ORF">METZ01_LOCUS145683</name>
</gene>